<protein>
    <submittedName>
        <fullName evidence="1">DUF2634 domain-containing protein</fullName>
    </submittedName>
</protein>
<proteinExistence type="predicted"/>
<dbReference type="Gene3D" id="3.10.450.40">
    <property type="match status" value="1"/>
</dbReference>
<dbReference type="SUPFAM" id="SSF160719">
    <property type="entry name" value="gpW/gp25-like"/>
    <property type="match status" value="1"/>
</dbReference>
<reference evidence="1 2" key="1">
    <citation type="submission" date="2020-04" db="EMBL/GenBank/DDBJ databases">
        <title>Azohydromonas sp. isolated from soil.</title>
        <authorList>
            <person name="Dahal R.H."/>
        </authorList>
    </citation>
    <scope>NUCLEOTIDE SEQUENCE [LARGE SCALE GENOMIC DNA]</scope>
    <source>
        <strain evidence="1 2">G-1-1-14</strain>
    </source>
</reference>
<dbReference type="InterPro" id="IPR020288">
    <property type="entry name" value="Sheath_initiator"/>
</dbReference>
<dbReference type="RefSeq" id="WP_169158598.1">
    <property type="nucleotide sequence ID" value="NZ_JABBFW010000001.1"/>
</dbReference>
<name>A0A848F0V3_9BURK</name>
<dbReference type="Pfam" id="PF10934">
    <property type="entry name" value="Sheath_initiator"/>
    <property type="match status" value="1"/>
</dbReference>
<comment type="caution">
    <text evidence="1">The sequence shown here is derived from an EMBL/GenBank/DDBJ whole genome shotgun (WGS) entry which is preliminary data.</text>
</comment>
<dbReference type="Proteomes" id="UP000574067">
    <property type="component" value="Unassembled WGS sequence"/>
</dbReference>
<dbReference type="EMBL" id="JABBFW010000001">
    <property type="protein sequence ID" value="NML13687.1"/>
    <property type="molecule type" value="Genomic_DNA"/>
</dbReference>
<gene>
    <name evidence="1" type="ORF">HHL10_01660</name>
</gene>
<sequence length="142" mass="15318">MNPRNPADAAALYGVDLKLEFNAQGVDLAAQSGGLETVSGLDNLVQALSLRLLVDRGDLGGLGHPRYGSRIRDLLGEPMDRANRELIRRYARRALLDDPRVQEVVEITVTPRADAPDSLDLHAVVTAIDGRRAALGVTLDGR</sequence>
<evidence type="ECO:0000313" key="2">
    <source>
        <dbReference type="Proteomes" id="UP000574067"/>
    </source>
</evidence>
<evidence type="ECO:0000313" key="1">
    <source>
        <dbReference type="EMBL" id="NML13687.1"/>
    </source>
</evidence>
<dbReference type="AlphaFoldDB" id="A0A848F0V3"/>
<accession>A0A848F0V3</accession>
<organism evidence="1 2">
    <name type="scientific">Azohydromonas caseinilytica</name>
    <dbReference type="NCBI Taxonomy" id="2728836"/>
    <lineage>
        <taxon>Bacteria</taxon>
        <taxon>Pseudomonadati</taxon>
        <taxon>Pseudomonadota</taxon>
        <taxon>Betaproteobacteria</taxon>
        <taxon>Burkholderiales</taxon>
        <taxon>Sphaerotilaceae</taxon>
        <taxon>Azohydromonas</taxon>
    </lineage>
</organism>
<keyword evidence="2" id="KW-1185">Reference proteome</keyword>